<dbReference type="InterPro" id="IPR043136">
    <property type="entry name" value="B30.2/SPRY_sf"/>
</dbReference>
<evidence type="ECO:0000259" key="1">
    <source>
        <dbReference type="Pfam" id="PF07007"/>
    </source>
</evidence>
<dbReference type="RefSeq" id="WP_145618638.1">
    <property type="nucleotide sequence ID" value="NZ_JAYNFR010000041.1"/>
</dbReference>
<evidence type="ECO:0000313" key="3">
    <source>
        <dbReference type="Proteomes" id="UP000316545"/>
    </source>
</evidence>
<dbReference type="Pfam" id="PF07007">
    <property type="entry name" value="LprI"/>
    <property type="match status" value="1"/>
</dbReference>
<reference evidence="2 3" key="1">
    <citation type="submission" date="2019-06" db="EMBL/GenBank/DDBJ databases">
        <title>Genomic Encyclopedia of Type Strains, Phase IV (KMG-V): Genome sequencing to study the core and pangenomes of soil and plant-associated prokaryotes.</title>
        <authorList>
            <person name="Whitman W."/>
        </authorList>
    </citation>
    <scope>NUCLEOTIDE SEQUENCE [LARGE SCALE GENOMIC DNA]</scope>
    <source>
        <strain evidence="2 3">BR 11865</strain>
    </source>
</reference>
<feature type="domain" description="Lysozyme inhibitor LprI-like N-terminal" evidence="1">
    <location>
        <begin position="51"/>
        <end position="146"/>
    </location>
</feature>
<keyword evidence="3" id="KW-1185">Reference proteome</keyword>
<protein>
    <submittedName>
        <fullName evidence="2">Uncharacterized protein YecT (DUF1311 family)</fullName>
    </submittedName>
</protein>
<dbReference type="EMBL" id="VITO01000012">
    <property type="protein sequence ID" value="TWB24331.1"/>
    <property type="molecule type" value="Genomic_DNA"/>
</dbReference>
<dbReference type="AlphaFoldDB" id="A0A560FRX4"/>
<gene>
    <name evidence="2" type="ORF">FBZ88_112186</name>
</gene>
<dbReference type="Proteomes" id="UP000316545">
    <property type="component" value="Unassembled WGS sequence"/>
</dbReference>
<organism evidence="2 3">
    <name type="scientific">Nitrospirillum amazonense</name>
    <dbReference type="NCBI Taxonomy" id="28077"/>
    <lineage>
        <taxon>Bacteria</taxon>
        <taxon>Pseudomonadati</taxon>
        <taxon>Pseudomonadota</taxon>
        <taxon>Alphaproteobacteria</taxon>
        <taxon>Rhodospirillales</taxon>
        <taxon>Azospirillaceae</taxon>
        <taxon>Nitrospirillum</taxon>
    </lineage>
</organism>
<name>A0A560FRX4_9PROT</name>
<evidence type="ECO:0000313" key="2">
    <source>
        <dbReference type="EMBL" id="TWB24331.1"/>
    </source>
</evidence>
<proteinExistence type="predicted"/>
<dbReference type="Gene3D" id="1.20.1270.180">
    <property type="match status" value="1"/>
</dbReference>
<sequence>MTCNVWERIVAGLSWINMFAGVHRPIVRGAALLTLSLGIVLHPGATRAANCDQPASEEEQVQCLGADLRRTDAEINRVYGEVRSKLDDAGKLALRNEQRAWLKRRDETCGLDNKESDREKWFQAILANRAKTVCVVRFTNERSAQLAAEQAGKAPAPEVPAATASGDLYEIWGKPVSTGKWYVEATIDMGAVAKRAETALFFGAESQEGSYGPLMQLRHNRANEPKHVLGLAVDLDGGWLYTRVDGSWGKSAPGQTGGLQIPVRLPTVMGLTSSVSMAGLIKDGLVSVNFGERPFVYAVPDGYKPLK</sequence>
<accession>A0A560FRX4</accession>
<dbReference type="InterPro" id="IPR009739">
    <property type="entry name" value="LprI-like_N"/>
</dbReference>
<dbReference type="Gene3D" id="2.60.120.920">
    <property type="match status" value="1"/>
</dbReference>
<comment type="caution">
    <text evidence="2">The sequence shown here is derived from an EMBL/GenBank/DDBJ whole genome shotgun (WGS) entry which is preliminary data.</text>
</comment>